<evidence type="ECO:0000256" key="1">
    <source>
        <dbReference type="ARBA" id="ARBA00004651"/>
    </source>
</evidence>
<dbReference type="GO" id="GO:0046677">
    <property type="term" value="P:response to antibiotic"/>
    <property type="evidence" value="ECO:0007669"/>
    <property type="project" value="UniProtKB-UniRule"/>
</dbReference>
<dbReference type="Pfam" id="PF02673">
    <property type="entry name" value="BacA"/>
    <property type="match status" value="1"/>
</dbReference>
<evidence type="ECO:0000256" key="4">
    <source>
        <dbReference type="ARBA" id="ARBA00021581"/>
    </source>
</evidence>
<keyword evidence="12 17" id="KW-0046">Antibiotic resistance</keyword>
<evidence type="ECO:0000256" key="17">
    <source>
        <dbReference type="HAMAP-Rule" id="MF_01006"/>
    </source>
</evidence>
<feature type="transmembrane region" description="Helical" evidence="17">
    <location>
        <begin position="186"/>
        <end position="204"/>
    </location>
</feature>
<evidence type="ECO:0000256" key="2">
    <source>
        <dbReference type="ARBA" id="ARBA00010621"/>
    </source>
</evidence>
<keyword evidence="19" id="KW-1185">Reference proteome</keyword>
<evidence type="ECO:0000256" key="10">
    <source>
        <dbReference type="ARBA" id="ARBA00022989"/>
    </source>
</evidence>
<evidence type="ECO:0000256" key="12">
    <source>
        <dbReference type="ARBA" id="ARBA00023251"/>
    </source>
</evidence>
<dbReference type="RefSeq" id="WP_030507221.1">
    <property type="nucleotide sequence ID" value="NZ_CP192071.1"/>
</dbReference>
<evidence type="ECO:0000256" key="5">
    <source>
        <dbReference type="ARBA" id="ARBA00022475"/>
    </source>
</evidence>
<accession>A0A1N7E3R5</accession>
<dbReference type="PANTHER" id="PTHR30622">
    <property type="entry name" value="UNDECAPRENYL-DIPHOSPHATASE"/>
    <property type="match status" value="1"/>
</dbReference>
<dbReference type="EMBL" id="FTNI01000016">
    <property type="protein sequence ID" value="SIR82747.1"/>
    <property type="molecule type" value="Genomic_DNA"/>
</dbReference>
<dbReference type="PANTHER" id="PTHR30622:SF4">
    <property type="entry name" value="UNDECAPRENYL-DIPHOSPHATASE"/>
    <property type="match status" value="1"/>
</dbReference>
<evidence type="ECO:0000313" key="18">
    <source>
        <dbReference type="EMBL" id="SIR82747.1"/>
    </source>
</evidence>
<dbReference type="AlphaFoldDB" id="A0A1N7E3R5"/>
<dbReference type="HAMAP" id="MF_01006">
    <property type="entry name" value="Undec_diphosphatase"/>
    <property type="match status" value="1"/>
</dbReference>
<keyword evidence="9 17" id="KW-0573">Peptidoglycan synthesis</keyword>
<keyword evidence="10 17" id="KW-1133">Transmembrane helix</keyword>
<protein>
    <recommendedName>
        <fullName evidence="4 17">Undecaprenyl-diphosphatase</fullName>
        <ecNumber evidence="3 17">3.6.1.27</ecNumber>
    </recommendedName>
    <alternativeName>
        <fullName evidence="15 17">Bacitracin resistance protein</fullName>
    </alternativeName>
    <alternativeName>
        <fullName evidence="14 17">Undecaprenyl pyrophosphate phosphatase</fullName>
    </alternativeName>
</protein>
<evidence type="ECO:0000256" key="14">
    <source>
        <dbReference type="ARBA" id="ARBA00032707"/>
    </source>
</evidence>
<dbReference type="NCBIfam" id="TIGR00753">
    <property type="entry name" value="undec_PP_bacA"/>
    <property type="match status" value="1"/>
</dbReference>
<evidence type="ECO:0000256" key="7">
    <source>
        <dbReference type="ARBA" id="ARBA00022801"/>
    </source>
</evidence>
<evidence type="ECO:0000256" key="6">
    <source>
        <dbReference type="ARBA" id="ARBA00022692"/>
    </source>
</evidence>
<comment type="subcellular location">
    <subcellularLocation>
        <location evidence="1 17">Cell membrane</location>
        <topology evidence="1 17">Multi-pass membrane protein</topology>
    </subcellularLocation>
</comment>
<evidence type="ECO:0000256" key="15">
    <source>
        <dbReference type="ARBA" id="ARBA00032932"/>
    </source>
</evidence>
<evidence type="ECO:0000256" key="3">
    <source>
        <dbReference type="ARBA" id="ARBA00012374"/>
    </source>
</evidence>
<feature type="transmembrane region" description="Helical" evidence="17">
    <location>
        <begin position="40"/>
        <end position="60"/>
    </location>
</feature>
<organism evidence="18 19">
    <name type="scientific">Microbispora rosea</name>
    <dbReference type="NCBI Taxonomy" id="58117"/>
    <lineage>
        <taxon>Bacteria</taxon>
        <taxon>Bacillati</taxon>
        <taxon>Actinomycetota</taxon>
        <taxon>Actinomycetes</taxon>
        <taxon>Streptosporangiales</taxon>
        <taxon>Streptosporangiaceae</taxon>
        <taxon>Microbispora</taxon>
    </lineage>
</organism>
<keyword evidence="6 17" id="KW-0812">Transmembrane</keyword>
<gene>
    <name evidence="17" type="primary">uppP</name>
    <name evidence="18" type="ORF">SAMN05421833_116137</name>
</gene>
<evidence type="ECO:0000256" key="16">
    <source>
        <dbReference type="ARBA" id="ARBA00047594"/>
    </source>
</evidence>
<comment type="miscellaneous">
    <text evidence="17">Bacitracin is thought to be involved in the inhibition of peptidoglycan synthesis by sequestering undecaprenyl diphosphate, thereby reducing the pool of lipid carrier available.</text>
</comment>
<keyword evidence="13 17" id="KW-0961">Cell wall biogenesis/degradation</keyword>
<comment type="catalytic activity">
    <reaction evidence="16 17">
        <text>di-trans,octa-cis-undecaprenyl diphosphate + H2O = di-trans,octa-cis-undecaprenyl phosphate + phosphate + H(+)</text>
        <dbReference type="Rhea" id="RHEA:28094"/>
        <dbReference type="ChEBI" id="CHEBI:15377"/>
        <dbReference type="ChEBI" id="CHEBI:15378"/>
        <dbReference type="ChEBI" id="CHEBI:43474"/>
        <dbReference type="ChEBI" id="CHEBI:58405"/>
        <dbReference type="ChEBI" id="CHEBI:60392"/>
        <dbReference type="EC" id="3.6.1.27"/>
    </reaction>
</comment>
<feature type="transmembrane region" description="Helical" evidence="17">
    <location>
        <begin position="87"/>
        <end position="104"/>
    </location>
</feature>
<name>A0A1N7E3R5_9ACTN</name>
<keyword evidence="7 17" id="KW-0378">Hydrolase</keyword>
<evidence type="ECO:0000256" key="11">
    <source>
        <dbReference type="ARBA" id="ARBA00023136"/>
    </source>
</evidence>
<dbReference type="GO" id="GO:0071555">
    <property type="term" value="P:cell wall organization"/>
    <property type="evidence" value="ECO:0007669"/>
    <property type="project" value="UniProtKB-KW"/>
</dbReference>
<evidence type="ECO:0000256" key="8">
    <source>
        <dbReference type="ARBA" id="ARBA00022960"/>
    </source>
</evidence>
<keyword evidence="11 17" id="KW-0472">Membrane</keyword>
<reference evidence="19" key="1">
    <citation type="submission" date="2017-01" db="EMBL/GenBank/DDBJ databases">
        <authorList>
            <person name="Varghese N."/>
            <person name="Submissions S."/>
        </authorList>
    </citation>
    <scope>NUCLEOTIDE SEQUENCE [LARGE SCALE GENOMIC DNA]</scope>
    <source>
        <strain evidence="19">ATCC 12950</strain>
    </source>
</reference>
<sequence>MDVLQAIVLGLVQGLTEFLPISSSAHLLIVPKLAGWGDPGAPFTAVIQLGTMLAVLIYFWRDIVRITWAWLRSLWTPELRGDLDARMGWYIGLGTIPIGVAGLLFKDAIEGPARNLWLNAVMLIVFGLLLLVADQMGRKKKEVADLNMRDGLIVGAWQMLPLIPGASRSGSTMTGAMFLGYTREAAARYSFLLSIPAVILSGLFELRHVGDGGGPPVVPTLIATVVSFVVGYASIAWLLRYVARHSTIVFVVYRVFAGTFLLTLLALGVVQS</sequence>
<comment type="function">
    <text evidence="17">Catalyzes the dephosphorylation of undecaprenyl diphosphate (UPP). Confers resistance to bacitracin.</text>
</comment>
<dbReference type="Proteomes" id="UP000186096">
    <property type="component" value="Unassembled WGS sequence"/>
</dbReference>
<dbReference type="GeneID" id="97495692"/>
<dbReference type="STRING" id="58117.SAMN05421833_116137"/>
<dbReference type="NCBIfam" id="NF001392">
    <property type="entry name" value="PRK00281.2-1"/>
    <property type="match status" value="1"/>
</dbReference>
<feature type="transmembrane region" description="Helical" evidence="17">
    <location>
        <begin position="116"/>
        <end position="133"/>
    </location>
</feature>
<proteinExistence type="inferred from homology"/>
<evidence type="ECO:0000313" key="19">
    <source>
        <dbReference type="Proteomes" id="UP000186096"/>
    </source>
</evidence>
<dbReference type="GO" id="GO:0009252">
    <property type="term" value="P:peptidoglycan biosynthetic process"/>
    <property type="evidence" value="ECO:0007669"/>
    <property type="project" value="UniProtKB-KW"/>
</dbReference>
<comment type="similarity">
    <text evidence="2 17">Belongs to the UppP family.</text>
</comment>
<keyword evidence="8 17" id="KW-0133">Cell shape</keyword>
<feature type="transmembrane region" description="Helical" evidence="17">
    <location>
        <begin position="251"/>
        <end position="270"/>
    </location>
</feature>
<dbReference type="GO" id="GO:0005886">
    <property type="term" value="C:plasma membrane"/>
    <property type="evidence" value="ECO:0007669"/>
    <property type="project" value="UniProtKB-SubCell"/>
</dbReference>
<evidence type="ECO:0000256" key="9">
    <source>
        <dbReference type="ARBA" id="ARBA00022984"/>
    </source>
</evidence>
<dbReference type="GO" id="GO:0008360">
    <property type="term" value="P:regulation of cell shape"/>
    <property type="evidence" value="ECO:0007669"/>
    <property type="project" value="UniProtKB-KW"/>
</dbReference>
<dbReference type="InterPro" id="IPR003824">
    <property type="entry name" value="UppP"/>
</dbReference>
<keyword evidence="5 17" id="KW-1003">Cell membrane</keyword>
<dbReference type="GO" id="GO:0050380">
    <property type="term" value="F:undecaprenyl-diphosphatase activity"/>
    <property type="evidence" value="ECO:0007669"/>
    <property type="project" value="UniProtKB-UniRule"/>
</dbReference>
<dbReference type="EC" id="3.6.1.27" evidence="3 17"/>
<evidence type="ECO:0000256" key="13">
    <source>
        <dbReference type="ARBA" id="ARBA00023316"/>
    </source>
</evidence>
<feature type="transmembrane region" description="Helical" evidence="17">
    <location>
        <begin position="216"/>
        <end position="239"/>
    </location>
</feature>
<dbReference type="OrthoDB" id="9808289at2"/>